<dbReference type="SUPFAM" id="SSF103506">
    <property type="entry name" value="Mitochondrial carrier"/>
    <property type="match status" value="1"/>
</dbReference>
<keyword evidence="6" id="KW-0999">Mitochondrion inner membrane</keyword>
<evidence type="ECO:0000313" key="13">
    <source>
        <dbReference type="EMBL" id="CAE2234894.1"/>
    </source>
</evidence>
<dbReference type="Pfam" id="PF00153">
    <property type="entry name" value="Mito_carr"/>
    <property type="match status" value="3"/>
</dbReference>
<evidence type="ECO:0000256" key="9">
    <source>
        <dbReference type="ARBA" id="ARBA00023136"/>
    </source>
</evidence>
<keyword evidence="12" id="KW-0732">Signal</keyword>
<keyword evidence="9 10" id="KW-0472">Membrane</keyword>
<dbReference type="EMBL" id="HBKQ01019865">
    <property type="protein sequence ID" value="CAE2234894.1"/>
    <property type="molecule type" value="Transcribed_RNA"/>
</dbReference>
<dbReference type="InterPro" id="IPR018108">
    <property type="entry name" value="MCP_transmembrane"/>
</dbReference>
<evidence type="ECO:0000256" key="5">
    <source>
        <dbReference type="ARBA" id="ARBA00022737"/>
    </source>
</evidence>
<evidence type="ECO:0000256" key="2">
    <source>
        <dbReference type="ARBA" id="ARBA00006375"/>
    </source>
</evidence>
<evidence type="ECO:0000256" key="4">
    <source>
        <dbReference type="ARBA" id="ARBA00022692"/>
    </source>
</evidence>
<evidence type="ECO:0000256" key="7">
    <source>
        <dbReference type="ARBA" id="ARBA00022989"/>
    </source>
</evidence>
<evidence type="ECO:0000256" key="3">
    <source>
        <dbReference type="ARBA" id="ARBA00022448"/>
    </source>
</evidence>
<keyword evidence="5" id="KW-0677">Repeat</keyword>
<keyword evidence="7" id="KW-1133">Transmembrane helix</keyword>
<reference evidence="14" key="1">
    <citation type="submission" date="2021-01" db="EMBL/GenBank/DDBJ databases">
        <authorList>
            <person name="Corre E."/>
            <person name="Pelletier E."/>
            <person name="Niang G."/>
            <person name="Scheremetjew M."/>
            <person name="Finn R."/>
            <person name="Kale V."/>
            <person name="Holt S."/>
            <person name="Cochrane G."/>
            <person name="Meng A."/>
            <person name="Brown T."/>
            <person name="Cohen L."/>
        </authorList>
    </citation>
    <scope>NUCLEOTIDE SEQUENCE</scope>
    <source>
        <strain evidence="14">Isolate 1302-5</strain>
    </source>
</reference>
<dbReference type="InterPro" id="IPR044677">
    <property type="entry name" value="SLC25A3/Pic2/Mir1-like"/>
</dbReference>
<accession>A0A6U6EVD2</accession>
<dbReference type="AlphaFoldDB" id="A0A6U6EVD2"/>
<dbReference type="GO" id="GO:1990547">
    <property type="term" value="P:mitochondrial phosphate ion transmembrane transport"/>
    <property type="evidence" value="ECO:0007669"/>
    <property type="project" value="InterPro"/>
</dbReference>
<comment type="similarity">
    <text evidence="2 11">Belongs to the mitochondrial carrier (TC 2.A.29) family.</text>
</comment>
<dbReference type="EMBL" id="HBKQ01019870">
    <property type="protein sequence ID" value="CAE2234901.1"/>
    <property type="molecule type" value="Transcribed_RNA"/>
</dbReference>
<evidence type="ECO:0000256" key="6">
    <source>
        <dbReference type="ARBA" id="ARBA00022792"/>
    </source>
</evidence>
<dbReference type="PANTHER" id="PTHR45671">
    <property type="entry name" value="SOLUTE CARRIER FAMILY 25 (MITOCHONDRIAL CARRIER PHOSPHATE CARRIER), MEMBER 3, LIKE-RELATED-RELATED"/>
    <property type="match status" value="1"/>
</dbReference>
<evidence type="ECO:0000256" key="10">
    <source>
        <dbReference type="PROSITE-ProRule" id="PRU00282"/>
    </source>
</evidence>
<organism evidence="14">
    <name type="scientific">Odontella aurita</name>
    <dbReference type="NCBI Taxonomy" id="265563"/>
    <lineage>
        <taxon>Eukaryota</taxon>
        <taxon>Sar</taxon>
        <taxon>Stramenopiles</taxon>
        <taxon>Ochrophyta</taxon>
        <taxon>Bacillariophyta</taxon>
        <taxon>Mediophyceae</taxon>
        <taxon>Biddulphiophycidae</taxon>
        <taxon>Eupodiscales</taxon>
        <taxon>Odontellaceae</taxon>
        <taxon>Odontella</taxon>
    </lineage>
</organism>
<evidence type="ECO:0000256" key="12">
    <source>
        <dbReference type="SAM" id="SignalP"/>
    </source>
</evidence>
<dbReference type="GO" id="GO:0005743">
    <property type="term" value="C:mitochondrial inner membrane"/>
    <property type="evidence" value="ECO:0007669"/>
    <property type="project" value="UniProtKB-SubCell"/>
</dbReference>
<feature type="repeat" description="Solcar" evidence="10">
    <location>
        <begin position="51"/>
        <end position="136"/>
    </location>
</feature>
<name>A0A6U6EVD2_9STRA</name>
<dbReference type="Gene3D" id="1.50.40.10">
    <property type="entry name" value="Mitochondrial carrier domain"/>
    <property type="match status" value="1"/>
</dbReference>
<evidence type="ECO:0000256" key="1">
    <source>
        <dbReference type="ARBA" id="ARBA00004448"/>
    </source>
</evidence>
<keyword evidence="8" id="KW-0496">Mitochondrion</keyword>
<feature type="repeat" description="Solcar" evidence="10">
    <location>
        <begin position="151"/>
        <end position="237"/>
    </location>
</feature>
<keyword evidence="4 10" id="KW-0812">Transmembrane</keyword>
<sequence>MKRPSSSATILLLSAASLFGAAPQVAHADAGAAAAAATKVAGGGISATLKNMDYRYFVAGGVCAATSHGITTPVDVVKTRMQANPEVYNKGMSHALVDILKTDGPSALLGGLGPTVVGYGIEGAMKFGVYEVLKPVFKSLLAGLVSAKRDTTAAAFIAASVVAGAVASVLLCPMESARIRIVTDENYSDDGLLTALPKLIRDDGGVAALFGGLWAMLSKQVPYTMAKQVSFDVVAGMLYAALSSKSASSDDLKWIVSVLSAFVASLFACVFSQPGDMILTETYKGDVGSKSFFGVVGDIYGRGGPAEFFRGTGARIVHVGLIITSQLVIYDIVKQLLGLPATGSH</sequence>
<feature type="repeat" description="Solcar" evidence="10">
    <location>
        <begin position="252"/>
        <end position="336"/>
    </location>
</feature>
<dbReference type="PANTHER" id="PTHR45671:SF12">
    <property type="entry name" value="MITOCHONDRIAL PHOSPHATE CARRIER PROTEIN"/>
    <property type="match status" value="1"/>
</dbReference>
<dbReference type="PROSITE" id="PS50920">
    <property type="entry name" value="SOLCAR"/>
    <property type="match status" value="3"/>
</dbReference>
<proteinExistence type="inferred from homology"/>
<dbReference type="EMBL" id="HBKQ01019866">
    <property type="protein sequence ID" value="CAE2234896.1"/>
    <property type="molecule type" value="Transcribed_RNA"/>
</dbReference>
<evidence type="ECO:0000256" key="8">
    <source>
        <dbReference type="ARBA" id="ARBA00023128"/>
    </source>
</evidence>
<dbReference type="InterPro" id="IPR023395">
    <property type="entry name" value="MCP_dom_sf"/>
</dbReference>
<evidence type="ECO:0000313" key="15">
    <source>
        <dbReference type="EMBL" id="CAE2234901.1"/>
    </source>
</evidence>
<dbReference type="GO" id="GO:0005315">
    <property type="term" value="F:phosphate transmembrane transporter activity"/>
    <property type="evidence" value="ECO:0007669"/>
    <property type="project" value="InterPro"/>
</dbReference>
<comment type="subcellular location">
    <subcellularLocation>
        <location evidence="1">Mitochondrion inner membrane</location>
        <topology evidence="1">Multi-pass membrane protein</topology>
    </subcellularLocation>
</comment>
<gene>
    <name evidence="13" type="ORF">OAUR00152_LOCUS13408</name>
    <name evidence="14" type="ORF">OAUR00152_LOCUS13409</name>
    <name evidence="15" type="ORF">OAUR00152_LOCUS13412</name>
</gene>
<keyword evidence="3 11" id="KW-0813">Transport</keyword>
<feature type="chain" id="PRO_5036394040" description="Mitochondrial carrier protein" evidence="12">
    <location>
        <begin position="29"/>
        <end position="345"/>
    </location>
</feature>
<feature type="signal peptide" evidence="12">
    <location>
        <begin position="1"/>
        <end position="28"/>
    </location>
</feature>
<protein>
    <recommendedName>
        <fullName evidence="16">Mitochondrial carrier protein</fullName>
    </recommendedName>
</protein>
<evidence type="ECO:0000313" key="14">
    <source>
        <dbReference type="EMBL" id="CAE2234896.1"/>
    </source>
</evidence>
<evidence type="ECO:0008006" key="16">
    <source>
        <dbReference type="Google" id="ProtNLM"/>
    </source>
</evidence>
<evidence type="ECO:0000256" key="11">
    <source>
        <dbReference type="RuleBase" id="RU000488"/>
    </source>
</evidence>